<feature type="coiled-coil region" evidence="2">
    <location>
        <begin position="25"/>
        <end position="77"/>
    </location>
</feature>
<evidence type="ECO:0000259" key="4">
    <source>
        <dbReference type="PROSITE" id="PS50103"/>
    </source>
</evidence>
<accession>A0A067QQ02</accession>
<keyword evidence="6" id="KW-1185">Reference proteome</keyword>
<feature type="zinc finger region" description="C3H1-type" evidence="1">
    <location>
        <begin position="364"/>
        <end position="392"/>
    </location>
</feature>
<feature type="compositionally biased region" description="Low complexity" evidence="3">
    <location>
        <begin position="300"/>
        <end position="309"/>
    </location>
</feature>
<sequence length="417" mass="45589">MASPSSAEATGQLWDETLMRLHHLSKATVQRNAELETRLAEVETELTVWKHAHGAALEAAEREKKSQQHQYAVLNKQVAGIELNNQDLLILGVFDGNDCVFSDTHIIQGYQGGCQAAQLLTKGIAQHLSNEGITSAGRLSFWVTVFLSKRTLMRSLTAGGKCTEDQLEAFLQGFSQASPRFLIADVGPSREAVGGKIKEYLQTYGNFAQTIKIFFGGGQDNTYLSTFTSRDNEKLLGKLVVLRRETDFSPEMRSLRLPSIHVPDLFMTDRVAWSSGRPTPPAFEGLPSITTNGGLMSPKSTASSSTATGSGSGSKVIDPSKPLHKQSPPPCNEHYLMSCQKGAACKYSHDYILSEEQLATLARNAKKAPCNFLKNGIPCPHGDQCCWGHYCPHGPSCFHLSKGKCWFKGDAMHSLPE</sequence>
<dbReference type="PANTHER" id="PTHR37543:SF1">
    <property type="entry name" value="CCCH ZINC FINGER DNA BINDING PROTEIN (AFU_ORTHOLOGUE AFUA_5G12760)"/>
    <property type="match status" value="1"/>
</dbReference>
<feature type="domain" description="C3H1-type" evidence="4">
    <location>
        <begin position="364"/>
        <end position="392"/>
    </location>
</feature>
<organism evidence="5 6">
    <name type="scientific">Jaapia argillacea MUCL 33604</name>
    <dbReference type="NCBI Taxonomy" id="933084"/>
    <lineage>
        <taxon>Eukaryota</taxon>
        <taxon>Fungi</taxon>
        <taxon>Dikarya</taxon>
        <taxon>Basidiomycota</taxon>
        <taxon>Agaricomycotina</taxon>
        <taxon>Agaricomycetes</taxon>
        <taxon>Agaricomycetidae</taxon>
        <taxon>Jaapiales</taxon>
        <taxon>Jaapiaceae</taxon>
        <taxon>Jaapia</taxon>
    </lineage>
</organism>
<dbReference type="AlphaFoldDB" id="A0A067QQ02"/>
<keyword evidence="1" id="KW-0863">Zinc-finger</keyword>
<keyword evidence="1" id="KW-0479">Metal-binding</keyword>
<feature type="zinc finger region" description="C3H1-type" evidence="1">
    <location>
        <begin position="325"/>
        <end position="352"/>
    </location>
</feature>
<feature type="region of interest" description="Disordered" evidence="3">
    <location>
        <begin position="278"/>
        <end position="328"/>
    </location>
</feature>
<evidence type="ECO:0000256" key="2">
    <source>
        <dbReference type="SAM" id="Coils"/>
    </source>
</evidence>
<gene>
    <name evidence="5" type="ORF">JAAARDRAFT_64556</name>
</gene>
<reference evidence="6" key="1">
    <citation type="journal article" date="2014" name="Proc. Natl. Acad. Sci. U.S.A.">
        <title>Extensive sampling of basidiomycete genomes demonstrates inadequacy of the white-rot/brown-rot paradigm for wood decay fungi.</title>
        <authorList>
            <person name="Riley R."/>
            <person name="Salamov A.A."/>
            <person name="Brown D.W."/>
            <person name="Nagy L.G."/>
            <person name="Floudas D."/>
            <person name="Held B.W."/>
            <person name="Levasseur A."/>
            <person name="Lombard V."/>
            <person name="Morin E."/>
            <person name="Otillar R."/>
            <person name="Lindquist E.A."/>
            <person name="Sun H."/>
            <person name="LaButti K.M."/>
            <person name="Schmutz J."/>
            <person name="Jabbour D."/>
            <person name="Luo H."/>
            <person name="Baker S.E."/>
            <person name="Pisabarro A.G."/>
            <person name="Walton J.D."/>
            <person name="Blanchette R.A."/>
            <person name="Henrissat B."/>
            <person name="Martin F."/>
            <person name="Cullen D."/>
            <person name="Hibbett D.S."/>
            <person name="Grigoriev I.V."/>
        </authorList>
    </citation>
    <scope>NUCLEOTIDE SEQUENCE [LARGE SCALE GENOMIC DNA]</scope>
    <source>
        <strain evidence="6">MUCL 33604</strain>
    </source>
</reference>
<keyword evidence="1" id="KW-0862">Zinc</keyword>
<protein>
    <recommendedName>
        <fullName evidence="4">C3H1-type domain-containing protein</fullName>
    </recommendedName>
</protein>
<dbReference type="InterPro" id="IPR000571">
    <property type="entry name" value="Znf_CCCH"/>
</dbReference>
<proteinExistence type="predicted"/>
<evidence type="ECO:0000313" key="6">
    <source>
        <dbReference type="Proteomes" id="UP000027265"/>
    </source>
</evidence>
<name>A0A067QQ02_9AGAM</name>
<evidence type="ECO:0000256" key="1">
    <source>
        <dbReference type="PROSITE-ProRule" id="PRU00723"/>
    </source>
</evidence>
<dbReference type="STRING" id="933084.A0A067QQ02"/>
<dbReference type="EMBL" id="KL197709">
    <property type="protein sequence ID" value="KDQ64716.1"/>
    <property type="molecule type" value="Genomic_DNA"/>
</dbReference>
<dbReference type="Pfam" id="PF25540">
    <property type="entry name" value="DUF7923"/>
    <property type="match status" value="1"/>
</dbReference>
<evidence type="ECO:0000256" key="3">
    <source>
        <dbReference type="SAM" id="MobiDB-lite"/>
    </source>
</evidence>
<evidence type="ECO:0000313" key="5">
    <source>
        <dbReference type="EMBL" id="KDQ64716.1"/>
    </source>
</evidence>
<dbReference type="OrthoDB" id="2270193at2759"/>
<dbReference type="PROSITE" id="PS50103">
    <property type="entry name" value="ZF_C3H1"/>
    <property type="match status" value="2"/>
</dbReference>
<dbReference type="InParanoid" id="A0A067QQ02"/>
<dbReference type="GO" id="GO:0008270">
    <property type="term" value="F:zinc ion binding"/>
    <property type="evidence" value="ECO:0007669"/>
    <property type="project" value="UniProtKB-KW"/>
</dbReference>
<feature type="domain" description="C3H1-type" evidence="4">
    <location>
        <begin position="325"/>
        <end position="352"/>
    </location>
</feature>
<dbReference type="HOGENOM" id="CLU_031811_1_0_1"/>
<keyword evidence="2" id="KW-0175">Coiled coil</keyword>
<dbReference type="PANTHER" id="PTHR37543">
    <property type="entry name" value="CCCH ZINC FINGER DNA BINDING PROTEIN (AFU_ORTHOLOGUE AFUA_5G12760)"/>
    <property type="match status" value="1"/>
</dbReference>
<dbReference type="Proteomes" id="UP000027265">
    <property type="component" value="Unassembled WGS sequence"/>
</dbReference>
<dbReference type="InterPro" id="IPR057683">
    <property type="entry name" value="DUF7923"/>
</dbReference>